<dbReference type="Gene3D" id="1.20.1440.30">
    <property type="entry name" value="Biosynthetic Protein domain"/>
    <property type="match status" value="1"/>
</dbReference>
<dbReference type="Gene3D" id="3.30.1870.10">
    <property type="entry name" value="EreA-like, domain 2"/>
    <property type="match status" value="1"/>
</dbReference>
<dbReference type="Pfam" id="PF05139">
    <property type="entry name" value="Erythro_esteras"/>
    <property type="match status" value="1"/>
</dbReference>
<organism evidence="2 3">
    <name type="scientific">Paenibacillus alvei</name>
    <name type="common">Bacillus alvei</name>
    <dbReference type="NCBI Taxonomy" id="44250"/>
    <lineage>
        <taxon>Bacteria</taxon>
        <taxon>Bacillati</taxon>
        <taxon>Bacillota</taxon>
        <taxon>Bacilli</taxon>
        <taxon>Bacillales</taxon>
        <taxon>Paenibacillaceae</taxon>
        <taxon>Paenibacillus</taxon>
    </lineage>
</organism>
<evidence type="ECO:0000313" key="2">
    <source>
        <dbReference type="EMBL" id="SYX86269.1"/>
    </source>
</evidence>
<dbReference type="CDD" id="cd14728">
    <property type="entry name" value="Ere-like"/>
    <property type="match status" value="1"/>
</dbReference>
<sequence length="454" mass="50865">MNKKMMVSGMAAVVITALLVAGGASNAGAQSTEVTRSVQTSQNSIVKSFESQVFPLKTIDPTQSFADLKPLKKMIGKANYVGLGEETHGSSELFTMKFRLVKYLVTEIGFTNFGMEEDWGNGLQLNEYIHTGKGDPKQFLKMLYPTDEIIAMVEWMKDYNANSKNKNKIQFIGLDLKSLDKNVYNKVINYVKKHHPNILSEVEKSYKDLSSATAHVVDYMKLTPAEKARLQANAEKVVQLLEKVTVDNKKQSDSYELEWVKGTAKAIKNFTTMLIPEDYSSAVTLHDQYLAEHAIWANETFGGKTMVWGHNIHVAKGVIDKEWYPKPAGEFLKELVGNQYVTIGTSMTEGRLTLYSEIDPSASGGKITTNAIPQQKNSTNAMFGKVSYEKFLLDARQLKGEAGRWVKEEQPFLSIGARFVPGLPLFFNVPLRERFDILVHIRNTSPSHMAQVQK</sequence>
<feature type="chain" id="PRO_5016673923" evidence="1">
    <location>
        <begin position="30"/>
        <end position="454"/>
    </location>
</feature>
<gene>
    <name evidence="2" type="ORF">PBLR_14691</name>
</gene>
<dbReference type="EMBL" id="LS992241">
    <property type="protein sequence ID" value="SYX86269.1"/>
    <property type="molecule type" value="Genomic_DNA"/>
</dbReference>
<dbReference type="Proteomes" id="UP000304148">
    <property type="component" value="Chromosome"/>
</dbReference>
<name>A0A383RIR9_PAEAL</name>
<dbReference type="PANTHER" id="PTHR31299:SF0">
    <property type="entry name" value="ESTERASE, PUTATIVE (AFU_ORTHOLOGUE AFUA_1G05850)-RELATED"/>
    <property type="match status" value="1"/>
</dbReference>
<dbReference type="RefSeq" id="WP_138188282.1">
    <property type="nucleotide sequence ID" value="NZ_LS992241.1"/>
</dbReference>
<dbReference type="InterPro" id="IPR014622">
    <property type="entry name" value="UCP036794_erythomycin"/>
</dbReference>
<evidence type="ECO:0000256" key="1">
    <source>
        <dbReference type="SAM" id="SignalP"/>
    </source>
</evidence>
<accession>A0A383RIR9</accession>
<dbReference type="PANTHER" id="PTHR31299">
    <property type="entry name" value="ESTERASE, PUTATIVE (AFU_ORTHOLOGUE AFUA_1G05850)-RELATED"/>
    <property type="match status" value="1"/>
</dbReference>
<dbReference type="InterPro" id="IPR007815">
    <property type="entry name" value="Emycin_Estase"/>
</dbReference>
<dbReference type="GO" id="GO:0046677">
    <property type="term" value="P:response to antibiotic"/>
    <property type="evidence" value="ECO:0007669"/>
    <property type="project" value="InterPro"/>
</dbReference>
<dbReference type="Gene3D" id="3.40.1660.10">
    <property type="entry name" value="EreA-like (biosynthetic domain)"/>
    <property type="match status" value="1"/>
</dbReference>
<evidence type="ECO:0000313" key="3">
    <source>
        <dbReference type="Proteomes" id="UP000304148"/>
    </source>
</evidence>
<dbReference type="PIRSF" id="PIRSF036794">
    <property type="entry name" value="UCP_erythr_ester"/>
    <property type="match status" value="1"/>
</dbReference>
<dbReference type="InterPro" id="IPR052036">
    <property type="entry name" value="Hydrolase/PRTase-associated"/>
</dbReference>
<reference evidence="3" key="1">
    <citation type="submission" date="2018-08" db="EMBL/GenBank/DDBJ databases">
        <authorList>
            <person name="Chevrot R."/>
        </authorList>
    </citation>
    <scope>NUCLEOTIDE SEQUENCE [LARGE SCALE GENOMIC DNA]</scope>
</reference>
<feature type="signal peptide" evidence="1">
    <location>
        <begin position="1"/>
        <end position="29"/>
    </location>
</feature>
<dbReference type="SUPFAM" id="SSF159501">
    <property type="entry name" value="EreA/ChaN-like"/>
    <property type="match status" value="1"/>
</dbReference>
<dbReference type="AlphaFoldDB" id="A0A383RIR9"/>
<keyword evidence="1" id="KW-0732">Signal</keyword>
<proteinExistence type="predicted"/>
<protein>
    <submittedName>
        <fullName evidence="2">Erythromycin esterase</fullName>
    </submittedName>
</protein>